<dbReference type="AlphaFoldDB" id="A0A0G1Z649"/>
<name>A0A0G1Z649_9BACT</name>
<sequence>MMDFLKNKFVIGIAVVALAGIAWWGMSGGGATAPLLTTDTPTTASDVELVTTLLTLRAVTLNGTIFTDPAFMSLKDFGKEIVPEPVGRPNPFAPLSASAQQTGTQGAQVLNRDTARIFAQPKAGQQ</sequence>
<organism evidence="1 2">
    <name type="scientific">Candidatus Kaiserbacteria bacterium GW2011_GWA2_52_12</name>
    <dbReference type="NCBI Taxonomy" id="1618671"/>
    <lineage>
        <taxon>Bacteria</taxon>
        <taxon>Candidatus Kaiseribacteriota</taxon>
    </lineage>
</organism>
<evidence type="ECO:0000313" key="1">
    <source>
        <dbReference type="EMBL" id="KKW22977.1"/>
    </source>
</evidence>
<proteinExistence type="predicted"/>
<dbReference type="EMBL" id="LCQW01000031">
    <property type="protein sequence ID" value="KKW22977.1"/>
    <property type="molecule type" value="Genomic_DNA"/>
</dbReference>
<protein>
    <submittedName>
        <fullName evidence="1">Uncharacterized protein</fullName>
    </submittedName>
</protein>
<accession>A0A0G1Z649</accession>
<dbReference type="Proteomes" id="UP000034273">
    <property type="component" value="Unassembled WGS sequence"/>
</dbReference>
<gene>
    <name evidence="1" type="ORF">UY67_C0031G0026</name>
</gene>
<comment type="caution">
    <text evidence="1">The sequence shown here is derived from an EMBL/GenBank/DDBJ whole genome shotgun (WGS) entry which is preliminary data.</text>
</comment>
<evidence type="ECO:0000313" key="2">
    <source>
        <dbReference type="Proteomes" id="UP000034273"/>
    </source>
</evidence>
<reference evidence="1 2" key="1">
    <citation type="journal article" date="2015" name="Nature">
        <title>rRNA introns, odd ribosomes, and small enigmatic genomes across a large radiation of phyla.</title>
        <authorList>
            <person name="Brown C.T."/>
            <person name="Hug L.A."/>
            <person name="Thomas B.C."/>
            <person name="Sharon I."/>
            <person name="Castelle C.J."/>
            <person name="Singh A."/>
            <person name="Wilkins M.J."/>
            <person name="Williams K.H."/>
            <person name="Banfield J.F."/>
        </authorList>
    </citation>
    <scope>NUCLEOTIDE SEQUENCE [LARGE SCALE GENOMIC DNA]</scope>
</reference>
<dbReference type="STRING" id="1618671.UY67_C0031G0026"/>